<dbReference type="Proteomes" id="UP001301769">
    <property type="component" value="Unassembled WGS sequence"/>
</dbReference>
<organism evidence="7 8">
    <name type="scientific">Rhypophila decipiens</name>
    <dbReference type="NCBI Taxonomy" id="261697"/>
    <lineage>
        <taxon>Eukaryota</taxon>
        <taxon>Fungi</taxon>
        <taxon>Dikarya</taxon>
        <taxon>Ascomycota</taxon>
        <taxon>Pezizomycotina</taxon>
        <taxon>Sordariomycetes</taxon>
        <taxon>Sordariomycetidae</taxon>
        <taxon>Sordariales</taxon>
        <taxon>Naviculisporaceae</taxon>
        <taxon>Rhypophila</taxon>
    </lineage>
</organism>
<dbReference type="Pfam" id="PF04769">
    <property type="entry name" value="MATalpha_HMGbox"/>
    <property type="match status" value="1"/>
</dbReference>
<reference evidence="7" key="1">
    <citation type="journal article" date="2023" name="Mol. Phylogenet. Evol.">
        <title>Genome-scale phylogeny and comparative genomics of the fungal order Sordariales.</title>
        <authorList>
            <person name="Hensen N."/>
            <person name="Bonometti L."/>
            <person name="Westerberg I."/>
            <person name="Brannstrom I.O."/>
            <person name="Guillou S."/>
            <person name="Cros-Aarteil S."/>
            <person name="Calhoun S."/>
            <person name="Haridas S."/>
            <person name="Kuo A."/>
            <person name="Mondo S."/>
            <person name="Pangilinan J."/>
            <person name="Riley R."/>
            <person name="LaButti K."/>
            <person name="Andreopoulos B."/>
            <person name="Lipzen A."/>
            <person name="Chen C."/>
            <person name="Yan M."/>
            <person name="Daum C."/>
            <person name="Ng V."/>
            <person name="Clum A."/>
            <person name="Steindorff A."/>
            <person name="Ohm R.A."/>
            <person name="Martin F."/>
            <person name="Silar P."/>
            <person name="Natvig D.O."/>
            <person name="Lalanne C."/>
            <person name="Gautier V."/>
            <person name="Ament-Velasquez S.L."/>
            <person name="Kruys A."/>
            <person name="Hutchinson M.I."/>
            <person name="Powell A.J."/>
            <person name="Barry K."/>
            <person name="Miller A.N."/>
            <person name="Grigoriev I.V."/>
            <person name="Debuchy R."/>
            <person name="Gladieux P."/>
            <person name="Hiltunen Thoren M."/>
            <person name="Johannesson H."/>
        </authorList>
    </citation>
    <scope>NUCLEOTIDE SEQUENCE</scope>
    <source>
        <strain evidence="7">PSN293</strain>
    </source>
</reference>
<comment type="similarity">
    <text evidence="5">Belongs to the MATALPHA1 family.</text>
</comment>
<keyword evidence="4 5" id="KW-0539">Nucleus</keyword>
<name>A0AAN6Y435_9PEZI</name>
<dbReference type="GO" id="GO:0005634">
    <property type="term" value="C:nucleus"/>
    <property type="evidence" value="ECO:0007669"/>
    <property type="project" value="UniProtKB-SubCell"/>
</dbReference>
<sequence>MNSLITTSSRNEISMVGVDTRTAVQGQGQVGQVTAKKKVNGFMGFRTYYSSIFSQFPQRGRSPLLTQLWRQDPFHNEWDFLCAVYSAIRSFLDEENLSFKDWINSAATHLGIISRDKYMEALGWQLERCDDGTNKLLRTMTSPIKNCIQPTNGLGLFNSCLSAGLQVNNARPIISKLSDLSFDVICMTTQPAHIPTRSRFATSPCKTNRKKAGTPSHAIPAFLPGTQCLPIVESDGVGIDEINGFFYPDYSQPYEALDTETFFAMHGSNIDAMLGTILNDENVGHPDISGSNDGSFFDMSLHIDCSALVLPDGEEKLSTFHTALRIE</sequence>
<evidence type="ECO:0000256" key="3">
    <source>
        <dbReference type="ARBA" id="ARBA00023163"/>
    </source>
</evidence>
<keyword evidence="3 5" id="KW-0804">Transcription</keyword>
<evidence type="ECO:0000256" key="4">
    <source>
        <dbReference type="ARBA" id="ARBA00023242"/>
    </source>
</evidence>
<comment type="caution">
    <text evidence="7">The sequence shown here is derived from an EMBL/GenBank/DDBJ whole genome shotgun (WGS) entry which is preliminary data.</text>
</comment>
<proteinExistence type="inferred from homology"/>
<reference evidence="7" key="2">
    <citation type="submission" date="2023-05" db="EMBL/GenBank/DDBJ databases">
        <authorList>
            <consortium name="Lawrence Berkeley National Laboratory"/>
            <person name="Steindorff A."/>
            <person name="Hensen N."/>
            <person name="Bonometti L."/>
            <person name="Westerberg I."/>
            <person name="Brannstrom I.O."/>
            <person name="Guillou S."/>
            <person name="Cros-Aarteil S."/>
            <person name="Calhoun S."/>
            <person name="Haridas S."/>
            <person name="Kuo A."/>
            <person name="Mondo S."/>
            <person name="Pangilinan J."/>
            <person name="Riley R."/>
            <person name="Labutti K."/>
            <person name="Andreopoulos B."/>
            <person name="Lipzen A."/>
            <person name="Chen C."/>
            <person name="Yanf M."/>
            <person name="Daum C."/>
            <person name="Ng V."/>
            <person name="Clum A."/>
            <person name="Ohm R."/>
            <person name="Martin F."/>
            <person name="Silar P."/>
            <person name="Natvig D."/>
            <person name="Lalanne C."/>
            <person name="Gautier V."/>
            <person name="Ament-Velasquez S.L."/>
            <person name="Kruys A."/>
            <person name="Hutchinson M.I."/>
            <person name="Powell A.J."/>
            <person name="Barry K."/>
            <person name="Miller A.N."/>
            <person name="Grigoriev I.V."/>
            <person name="Debuchy R."/>
            <person name="Gladieux P."/>
            <person name="Thoren M.H."/>
            <person name="Johannesson H."/>
        </authorList>
    </citation>
    <scope>NUCLEOTIDE SEQUENCE</scope>
    <source>
        <strain evidence="7">PSN293</strain>
    </source>
</reference>
<feature type="non-terminal residue" evidence="7">
    <location>
        <position position="1"/>
    </location>
</feature>
<dbReference type="InterPro" id="IPR006856">
    <property type="entry name" value="MATalpha_HMGbox"/>
</dbReference>
<keyword evidence="2 5" id="KW-0238">DNA-binding</keyword>
<keyword evidence="1 5" id="KW-0805">Transcription regulation</keyword>
<evidence type="ECO:0000313" key="8">
    <source>
        <dbReference type="Proteomes" id="UP001301769"/>
    </source>
</evidence>
<evidence type="ECO:0000256" key="1">
    <source>
        <dbReference type="ARBA" id="ARBA00023015"/>
    </source>
</evidence>
<gene>
    <name evidence="7" type="ORF">QBC37DRAFT_466913</name>
</gene>
<comment type="subcellular location">
    <subcellularLocation>
        <location evidence="5">Nucleus</location>
    </subcellularLocation>
</comment>
<feature type="domain" description="Alpha box" evidence="6">
    <location>
        <begin position="34"/>
        <end position="89"/>
    </location>
</feature>
<accession>A0AAN6Y435</accession>
<dbReference type="GO" id="GO:0045895">
    <property type="term" value="P:positive regulation of mating-type specific transcription, DNA-templated"/>
    <property type="evidence" value="ECO:0007669"/>
    <property type="project" value="InterPro"/>
</dbReference>
<dbReference type="AlphaFoldDB" id="A0AAN6Y435"/>
<keyword evidence="8" id="KW-1185">Reference proteome</keyword>
<dbReference type="PROSITE" id="PS51325">
    <property type="entry name" value="ALPHA_BOX"/>
    <property type="match status" value="1"/>
</dbReference>
<evidence type="ECO:0000313" key="7">
    <source>
        <dbReference type="EMBL" id="KAK4211828.1"/>
    </source>
</evidence>
<dbReference type="GO" id="GO:0008301">
    <property type="term" value="F:DNA binding, bending"/>
    <property type="evidence" value="ECO:0007669"/>
    <property type="project" value="InterPro"/>
</dbReference>
<protein>
    <submittedName>
        <fullName evidence="7">Mating-type protein MAT alpha 1-domain-containing protein</fullName>
    </submittedName>
</protein>
<evidence type="ECO:0000256" key="5">
    <source>
        <dbReference type="RuleBase" id="RU003516"/>
    </source>
</evidence>
<dbReference type="EMBL" id="MU858140">
    <property type="protein sequence ID" value="KAK4211828.1"/>
    <property type="molecule type" value="Genomic_DNA"/>
</dbReference>
<evidence type="ECO:0000259" key="6">
    <source>
        <dbReference type="PROSITE" id="PS51325"/>
    </source>
</evidence>
<evidence type="ECO:0000256" key="2">
    <source>
        <dbReference type="ARBA" id="ARBA00023125"/>
    </source>
</evidence>